<accession>A0A2W2HR60</accession>
<dbReference type="AlphaFoldDB" id="A0A2W2HR60"/>
<name>A0A2W2HR60_9ACTN</name>
<dbReference type="EMBL" id="POUA01000177">
    <property type="protein sequence ID" value="PZG41214.1"/>
    <property type="molecule type" value="Genomic_DNA"/>
</dbReference>
<dbReference type="Proteomes" id="UP000248544">
    <property type="component" value="Unassembled WGS sequence"/>
</dbReference>
<evidence type="ECO:0000313" key="1">
    <source>
        <dbReference type="EMBL" id="PZG41214.1"/>
    </source>
</evidence>
<dbReference type="RefSeq" id="WP_111169250.1">
    <property type="nucleotide sequence ID" value="NZ_POUA01000177.1"/>
</dbReference>
<evidence type="ECO:0000313" key="2">
    <source>
        <dbReference type="Proteomes" id="UP000248544"/>
    </source>
</evidence>
<organism evidence="1 2">
    <name type="scientific">Spongiactinospora gelatinilytica</name>
    <dbReference type="NCBI Taxonomy" id="2666298"/>
    <lineage>
        <taxon>Bacteria</taxon>
        <taxon>Bacillati</taxon>
        <taxon>Actinomycetota</taxon>
        <taxon>Actinomycetes</taxon>
        <taxon>Streptosporangiales</taxon>
        <taxon>Streptosporangiaceae</taxon>
        <taxon>Spongiactinospora</taxon>
    </lineage>
</organism>
<gene>
    <name evidence="1" type="ORF">C1I98_21565</name>
</gene>
<sequence>MALLSDRPPIIPLSACPRLLVWVAEAGSRGVSGVAADQATAERQILAALETLGEGRARVRSARVSSFGVLYTYGATLATAHRKDGVTTIVTGDAWVTTP</sequence>
<protein>
    <submittedName>
        <fullName evidence="1">Uncharacterized protein</fullName>
    </submittedName>
</protein>
<comment type="caution">
    <text evidence="1">The sequence shown here is derived from an EMBL/GenBank/DDBJ whole genome shotgun (WGS) entry which is preliminary data.</text>
</comment>
<reference evidence="1 2" key="1">
    <citation type="submission" date="2018-01" db="EMBL/GenBank/DDBJ databases">
        <title>Draft genome sequence of Sphaerisporangium sp. 7K107.</title>
        <authorList>
            <person name="Sahin N."/>
            <person name="Saygin H."/>
            <person name="Ay H."/>
        </authorList>
    </citation>
    <scope>NUCLEOTIDE SEQUENCE [LARGE SCALE GENOMIC DNA]</scope>
    <source>
        <strain evidence="1 2">7K107</strain>
    </source>
</reference>
<proteinExistence type="predicted"/>
<keyword evidence="2" id="KW-1185">Reference proteome</keyword>